<dbReference type="RefSeq" id="WP_110858438.1">
    <property type="nucleotide sequence ID" value="NZ_LS991949.1"/>
</dbReference>
<reference evidence="5" key="2">
    <citation type="submission" date="2018-06" db="EMBL/GenBank/DDBJ databases">
        <authorList>
            <consortium name="Pathogen Informatics"/>
        </authorList>
    </citation>
    <scope>NUCLEOTIDE SEQUENCE [LARGE SCALE GENOMIC DNA]</scope>
    <source>
        <strain evidence="5">NCTC10135</strain>
    </source>
</reference>
<proteinExistence type="predicted"/>
<sequence>MEKNKEVLDVFLDSLNLKGREVDYKDNNHFYIRPEGFGGVPAEILHRTVKYGGINKLKIGGTIASNPKFGLSKKNKKYLFFTLKISLLSSESSIIFNTNIKKFFLPCACFDEKIINLLESKLEKEDVSIVSGKLDIANETIADPSNNSKLIYVPKISLLVDEIQVFKNDGLVIVSDKYTSST</sequence>
<accession>A0A318U5Q2</accession>
<organism evidence="2 4">
    <name type="scientific">Metamycoplasma alkalescens</name>
    <dbReference type="NCBI Taxonomy" id="45363"/>
    <lineage>
        <taxon>Bacteria</taxon>
        <taxon>Bacillati</taxon>
        <taxon>Mycoplasmatota</taxon>
        <taxon>Mycoplasmoidales</taxon>
        <taxon>Metamycoplasmataceae</taxon>
        <taxon>Metamycoplasma</taxon>
    </lineage>
</organism>
<reference evidence="3" key="3">
    <citation type="submission" date="2018-06" db="EMBL/GenBank/DDBJ databases">
        <authorList>
            <consortium name="Pathogen Informatics"/>
            <person name="Doyle S."/>
        </authorList>
    </citation>
    <scope>NUCLEOTIDE SEQUENCE</scope>
    <source>
        <strain evidence="3">NCTC10135</strain>
    </source>
</reference>
<protein>
    <submittedName>
        <fullName evidence="2">Uncharacterized protein</fullName>
    </submittedName>
</protein>
<evidence type="ECO:0000313" key="3">
    <source>
        <dbReference type="EMBL" id="SYV90149.1"/>
    </source>
</evidence>
<name>A0A318U5Q2_9BACT</name>
<dbReference type="EMBL" id="QKLP01000012">
    <property type="protein sequence ID" value="PYF42253.1"/>
    <property type="molecule type" value="Genomic_DNA"/>
</dbReference>
<dbReference type="EMBL" id="LS991949">
    <property type="protein sequence ID" value="SYV90149.1"/>
    <property type="molecule type" value="Genomic_DNA"/>
</dbReference>
<evidence type="ECO:0000313" key="4">
    <source>
        <dbReference type="Proteomes" id="UP000247715"/>
    </source>
</evidence>
<evidence type="ECO:0000256" key="1">
    <source>
        <dbReference type="PROSITE-ProRule" id="PRU00252"/>
    </source>
</evidence>
<dbReference type="AlphaFoldDB" id="A0A318U5Q2"/>
<dbReference type="PROSITE" id="PS50935">
    <property type="entry name" value="SSB"/>
    <property type="match status" value="1"/>
</dbReference>
<dbReference type="InterPro" id="IPR000424">
    <property type="entry name" value="Primosome_PriB/ssb"/>
</dbReference>
<dbReference type="Proteomes" id="UP000259864">
    <property type="component" value="Chromosome 1"/>
</dbReference>
<evidence type="ECO:0000313" key="5">
    <source>
        <dbReference type="Proteomes" id="UP000259864"/>
    </source>
</evidence>
<gene>
    <name evidence="2" type="ORF">BCF88_11213</name>
    <name evidence="3" type="ORF">NCTC10135_00666</name>
</gene>
<evidence type="ECO:0000313" key="2">
    <source>
        <dbReference type="EMBL" id="PYF42253.1"/>
    </source>
</evidence>
<dbReference type="Proteomes" id="UP000247715">
    <property type="component" value="Unassembled WGS sequence"/>
</dbReference>
<reference evidence="2 4" key="1">
    <citation type="submission" date="2018-06" db="EMBL/GenBank/DDBJ databases">
        <title>Genomic Encyclopedia of Archaeal and Bacterial Type Strains, Phase II (KMG-II): from individual species to whole genera.</title>
        <authorList>
            <person name="Goeker M."/>
        </authorList>
    </citation>
    <scope>NUCLEOTIDE SEQUENCE [LARGE SCALE GENOMIC DNA]</scope>
    <source>
        <strain evidence="2 4">ATCC 29103</strain>
    </source>
</reference>
<dbReference type="KEGG" id="mala:NCTC10135_00666"/>
<dbReference type="GO" id="GO:0003697">
    <property type="term" value="F:single-stranded DNA binding"/>
    <property type="evidence" value="ECO:0007669"/>
    <property type="project" value="InterPro"/>
</dbReference>
<keyword evidence="1" id="KW-0238">DNA-binding</keyword>